<reference evidence="4 5" key="1">
    <citation type="journal article" date="2018" name="Mol. Biol. Evol.">
        <title>Analysis of the draft genome of the red seaweed Gracilariopsis chorda provides insights into genome size evolution in Rhodophyta.</title>
        <authorList>
            <person name="Lee J."/>
            <person name="Yang E.C."/>
            <person name="Graf L."/>
            <person name="Yang J.H."/>
            <person name="Qiu H."/>
            <person name="Zel Zion U."/>
            <person name="Chan C.X."/>
            <person name="Stephens T.G."/>
            <person name="Weber A.P.M."/>
            <person name="Boo G.H."/>
            <person name="Boo S.M."/>
            <person name="Kim K.M."/>
            <person name="Shin Y."/>
            <person name="Jung M."/>
            <person name="Lee S.J."/>
            <person name="Yim H.S."/>
            <person name="Lee J.H."/>
            <person name="Bhattacharya D."/>
            <person name="Yoon H.S."/>
        </authorList>
    </citation>
    <scope>NUCLEOTIDE SEQUENCE [LARGE SCALE GENOMIC DNA]</scope>
    <source>
        <strain evidence="4 5">SKKU-2015</strain>
        <tissue evidence="4">Whole body</tissue>
    </source>
</reference>
<comment type="caution">
    <text evidence="4">The sequence shown here is derived from an EMBL/GenBank/DDBJ whole genome shotgun (WGS) entry which is preliminary data.</text>
</comment>
<organism evidence="4 5">
    <name type="scientific">Gracilariopsis chorda</name>
    <dbReference type="NCBI Taxonomy" id="448386"/>
    <lineage>
        <taxon>Eukaryota</taxon>
        <taxon>Rhodophyta</taxon>
        <taxon>Florideophyceae</taxon>
        <taxon>Rhodymeniophycidae</taxon>
        <taxon>Gracilariales</taxon>
        <taxon>Gracilariaceae</taxon>
        <taxon>Gracilariopsis</taxon>
    </lineage>
</organism>
<dbReference type="Proteomes" id="UP000247409">
    <property type="component" value="Unassembled WGS sequence"/>
</dbReference>
<sequence>MFILADTLVYLSSIAIVTSLLNYLNISEYELASRRAACGNEHSATLCTIFRSSTCDGHADDFDRFLRRLKDNTSLFDGLQPDEHEYERRVQRARDKFECRRGAKRMKAQLPSAAHKQRAEALKRRGNDKLKEKQYDDALDVYNQSIELCAQNAVYHSNRAAANMLQGRFEHAVNGCQKAIQLDATFMRPRERLAHAYRQLRRHEQQWLGARQNGRVAEAAGGGRPER</sequence>
<dbReference type="STRING" id="448386.A0A2V3J0A4"/>
<evidence type="ECO:0000256" key="1">
    <source>
        <dbReference type="ARBA" id="ARBA00022737"/>
    </source>
</evidence>
<keyword evidence="1" id="KW-0677">Repeat</keyword>
<keyword evidence="2 3" id="KW-0802">TPR repeat</keyword>
<dbReference type="Pfam" id="PF13414">
    <property type="entry name" value="TPR_11"/>
    <property type="match status" value="1"/>
</dbReference>
<accession>A0A2V3J0A4</accession>
<dbReference type="GO" id="GO:0016020">
    <property type="term" value="C:membrane"/>
    <property type="evidence" value="ECO:0007669"/>
    <property type="project" value="TreeGrafter"/>
</dbReference>
<dbReference type="PANTHER" id="PTHR45831:SF2">
    <property type="entry name" value="LD24721P"/>
    <property type="match status" value="1"/>
</dbReference>
<dbReference type="SMART" id="SM00028">
    <property type="entry name" value="TPR"/>
    <property type="match status" value="2"/>
</dbReference>
<dbReference type="PANTHER" id="PTHR45831">
    <property type="entry name" value="LD24721P"/>
    <property type="match status" value="1"/>
</dbReference>
<name>A0A2V3J0A4_9FLOR</name>
<dbReference type="PROSITE" id="PS50005">
    <property type="entry name" value="TPR"/>
    <property type="match status" value="1"/>
</dbReference>
<dbReference type="OrthoDB" id="6032at2759"/>
<dbReference type="Gene3D" id="1.25.40.10">
    <property type="entry name" value="Tetratricopeptide repeat domain"/>
    <property type="match status" value="1"/>
</dbReference>
<dbReference type="GO" id="GO:0060090">
    <property type="term" value="F:molecular adaptor activity"/>
    <property type="evidence" value="ECO:0007669"/>
    <property type="project" value="TreeGrafter"/>
</dbReference>
<dbReference type="EMBL" id="NBIV01000033">
    <property type="protein sequence ID" value="PXF46790.1"/>
    <property type="molecule type" value="Genomic_DNA"/>
</dbReference>
<feature type="repeat" description="TPR" evidence="3">
    <location>
        <begin position="119"/>
        <end position="152"/>
    </location>
</feature>
<keyword evidence="5" id="KW-1185">Reference proteome</keyword>
<gene>
    <name evidence="4" type="ORF">BWQ96_03481</name>
</gene>
<dbReference type="GO" id="GO:0072380">
    <property type="term" value="C:TRC complex"/>
    <property type="evidence" value="ECO:0007669"/>
    <property type="project" value="TreeGrafter"/>
</dbReference>
<evidence type="ECO:0000256" key="3">
    <source>
        <dbReference type="PROSITE-ProRule" id="PRU00339"/>
    </source>
</evidence>
<dbReference type="InterPro" id="IPR011990">
    <property type="entry name" value="TPR-like_helical_dom_sf"/>
</dbReference>
<proteinExistence type="predicted"/>
<dbReference type="GO" id="GO:0006620">
    <property type="term" value="P:post-translational protein targeting to endoplasmic reticulum membrane"/>
    <property type="evidence" value="ECO:0007669"/>
    <property type="project" value="TreeGrafter"/>
</dbReference>
<dbReference type="SUPFAM" id="SSF48452">
    <property type="entry name" value="TPR-like"/>
    <property type="match status" value="1"/>
</dbReference>
<evidence type="ECO:0000313" key="5">
    <source>
        <dbReference type="Proteomes" id="UP000247409"/>
    </source>
</evidence>
<protein>
    <submittedName>
        <fullName evidence="4">Small glutamine-rich tetratricopeptide repeat-containing protein beta</fullName>
    </submittedName>
</protein>
<dbReference type="InterPro" id="IPR019734">
    <property type="entry name" value="TPR_rpt"/>
</dbReference>
<evidence type="ECO:0000256" key="2">
    <source>
        <dbReference type="ARBA" id="ARBA00022803"/>
    </source>
</evidence>
<dbReference type="AlphaFoldDB" id="A0A2V3J0A4"/>
<dbReference type="InterPro" id="IPR047150">
    <property type="entry name" value="SGT"/>
</dbReference>
<evidence type="ECO:0000313" key="4">
    <source>
        <dbReference type="EMBL" id="PXF46790.1"/>
    </source>
</evidence>